<dbReference type="GO" id="GO:0005737">
    <property type="term" value="C:cytoplasm"/>
    <property type="evidence" value="ECO:0007669"/>
    <property type="project" value="TreeGrafter"/>
</dbReference>
<dbReference type="PANTHER" id="PTHR11133:SF23">
    <property type="entry name" value="SACCHAROPINE DEHYDROGENASE [NAD(+), L-LYSINE-FORMING]"/>
    <property type="match status" value="1"/>
</dbReference>
<dbReference type="AlphaFoldDB" id="A0AAE0DGC8"/>
<dbReference type="GO" id="GO:0019878">
    <property type="term" value="P:lysine biosynthetic process via aminoadipic acid"/>
    <property type="evidence" value="ECO:0007669"/>
    <property type="project" value="TreeGrafter"/>
</dbReference>
<dbReference type="FunFam" id="3.40.50.720:FF:000627">
    <property type="entry name" value="Saccharopine dehydrogenase [NAD(+), L-lysine-forming]"/>
    <property type="match status" value="1"/>
</dbReference>
<dbReference type="GO" id="GO:0004753">
    <property type="term" value="F:saccharopine dehydrogenase activity"/>
    <property type="evidence" value="ECO:0007669"/>
    <property type="project" value="TreeGrafter"/>
</dbReference>
<name>A0AAE0DGC8_9LECA</name>
<dbReference type="Proteomes" id="UP001276659">
    <property type="component" value="Unassembled WGS sequence"/>
</dbReference>
<evidence type="ECO:0000256" key="1">
    <source>
        <dbReference type="ARBA" id="ARBA00023002"/>
    </source>
</evidence>
<keyword evidence="2" id="KW-0028">Amino-acid biosynthesis</keyword>
<feature type="domain" description="Alanine dehydrogenase/pyridine nucleotide transhydrogenase N-terminal" evidence="3">
    <location>
        <begin position="7"/>
        <end position="141"/>
    </location>
</feature>
<evidence type="ECO:0000313" key="5">
    <source>
        <dbReference type="Proteomes" id="UP001276659"/>
    </source>
</evidence>
<dbReference type="PANTHER" id="PTHR11133">
    <property type="entry name" value="SACCHAROPINE DEHYDROGENASE"/>
    <property type="match status" value="1"/>
</dbReference>
<evidence type="ECO:0000259" key="3">
    <source>
        <dbReference type="SMART" id="SM01003"/>
    </source>
</evidence>
<gene>
    <name evidence="4" type="ORF">OEA41_008956</name>
</gene>
<comment type="caution">
    <text evidence="4">The sequence shown here is derived from an EMBL/GenBank/DDBJ whole genome shotgun (WGS) entry which is preliminary data.</text>
</comment>
<evidence type="ECO:0000313" key="4">
    <source>
        <dbReference type="EMBL" id="KAK3169572.1"/>
    </source>
</evidence>
<organism evidence="4 5">
    <name type="scientific">Lepraria neglecta</name>
    <dbReference type="NCBI Taxonomy" id="209136"/>
    <lineage>
        <taxon>Eukaryota</taxon>
        <taxon>Fungi</taxon>
        <taxon>Dikarya</taxon>
        <taxon>Ascomycota</taxon>
        <taxon>Pezizomycotina</taxon>
        <taxon>Lecanoromycetes</taxon>
        <taxon>OSLEUM clade</taxon>
        <taxon>Lecanoromycetidae</taxon>
        <taxon>Lecanorales</taxon>
        <taxon>Lecanorineae</taxon>
        <taxon>Stereocaulaceae</taxon>
        <taxon>Lepraria</taxon>
    </lineage>
</organism>
<keyword evidence="2" id="KW-0457">Lysine biosynthesis</keyword>
<protein>
    <recommendedName>
        <fullName evidence="3">Alanine dehydrogenase/pyridine nucleotide transhydrogenase N-terminal domain-containing protein</fullName>
    </recommendedName>
</protein>
<evidence type="ECO:0000256" key="2">
    <source>
        <dbReference type="ARBA" id="ARBA00023154"/>
    </source>
</evidence>
<keyword evidence="1" id="KW-0560">Oxidoreductase</keyword>
<proteinExistence type="predicted"/>
<reference evidence="4" key="1">
    <citation type="submission" date="2022-11" db="EMBL/GenBank/DDBJ databases">
        <title>Chromosomal genome sequence assembly and mating type (MAT) locus characterization of the leprose asexual lichenized fungus Lepraria neglecta (Nyl.) Erichsen.</title>
        <authorList>
            <person name="Allen J.L."/>
            <person name="Pfeffer B."/>
        </authorList>
    </citation>
    <scope>NUCLEOTIDE SEQUENCE</scope>
    <source>
        <strain evidence="4">Allen 5258</strain>
    </source>
</reference>
<dbReference type="Gene3D" id="3.40.50.720">
    <property type="entry name" value="NAD(P)-binding Rossmann-like Domain"/>
    <property type="match status" value="1"/>
</dbReference>
<accession>A0AAE0DGC8</accession>
<dbReference type="InterPro" id="IPR051168">
    <property type="entry name" value="AASS"/>
</dbReference>
<dbReference type="EMBL" id="JASNWA010000009">
    <property type="protein sequence ID" value="KAK3169572.1"/>
    <property type="molecule type" value="Genomic_DNA"/>
</dbReference>
<sequence>MAPITLHLRSETKPMEHRAAITPSTVRQLVEKGFKINVERSPIRIFDDEDYEKSGASLIAEGSWPDAPQDHIIIGLKELPEESFPLKHTHIQFAHCYKGQGGWEKVLSRFATGGGTLYDMEFLENEDRRRIAAFGYHAGYAGAALAIMDWAWQLENGGGQPMPGRNHFQNQEELIKEVEIELQKGLERTRGELPQVLVIGALGRSGTGATDLCRTVKIPESKLLKWDMPETQKGGPFTEIRESDVSIGPYAYACVNPIRG</sequence>
<dbReference type="InterPro" id="IPR007886">
    <property type="entry name" value="AlaDH/PNT_N"/>
</dbReference>
<keyword evidence="5" id="KW-1185">Reference proteome</keyword>
<dbReference type="Pfam" id="PF05222">
    <property type="entry name" value="AlaDh_PNT_N"/>
    <property type="match status" value="1"/>
</dbReference>
<dbReference type="SMART" id="SM01003">
    <property type="entry name" value="AlaDh_PNT_N"/>
    <property type="match status" value="1"/>
</dbReference>
<dbReference type="SUPFAM" id="SSF52283">
    <property type="entry name" value="Formate/glycerate dehydrogenase catalytic domain-like"/>
    <property type="match status" value="1"/>
</dbReference>